<name>A0A518FUK1_9PLAN</name>
<dbReference type="Proteomes" id="UP000320839">
    <property type="component" value="Chromosome"/>
</dbReference>
<feature type="domain" description="RNA polymerase sigma-70 ECF-like HTH" evidence="4">
    <location>
        <begin position="1"/>
        <end position="185"/>
    </location>
</feature>
<evidence type="ECO:0000313" key="6">
    <source>
        <dbReference type="Proteomes" id="UP000320839"/>
    </source>
</evidence>
<keyword evidence="1" id="KW-0805">Transcription regulation</keyword>
<dbReference type="InterPro" id="IPR039425">
    <property type="entry name" value="RNA_pol_sigma-70-like"/>
</dbReference>
<dbReference type="PANTHER" id="PTHR43133">
    <property type="entry name" value="RNA POLYMERASE ECF-TYPE SIGMA FACTO"/>
    <property type="match status" value="1"/>
</dbReference>
<dbReference type="EMBL" id="CP036317">
    <property type="protein sequence ID" value="QDV20027.1"/>
    <property type="molecule type" value="Genomic_DNA"/>
</dbReference>
<evidence type="ECO:0000256" key="1">
    <source>
        <dbReference type="ARBA" id="ARBA00023015"/>
    </source>
</evidence>
<evidence type="ECO:0000256" key="3">
    <source>
        <dbReference type="ARBA" id="ARBA00023163"/>
    </source>
</evidence>
<sequence>MSEFTEILQAIEGGDPLAADRLLPLVYDELRRLAAAHLANEQPGQTLQPTALVHEAYLRLVGGANPDQWNSRGHFLGAAAIAIRRILVDNARRKQSLKRGGGMTRQQMDEEVGIALTEPREDLLALNEALDKLALSHSQAAELVQLHYFAGLTLDEAADYLGIGPRTGRRLWSYARAWLRREMQDSAGDFF</sequence>
<dbReference type="AlphaFoldDB" id="A0A518FUK1"/>
<dbReference type="NCBIfam" id="TIGR02937">
    <property type="entry name" value="sigma70-ECF"/>
    <property type="match status" value="1"/>
</dbReference>
<dbReference type="GO" id="GO:0006352">
    <property type="term" value="P:DNA-templated transcription initiation"/>
    <property type="evidence" value="ECO:0007669"/>
    <property type="project" value="InterPro"/>
</dbReference>
<dbReference type="Pfam" id="PF07638">
    <property type="entry name" value="Sigma70_ECF"/>
    <property type="match status" value="1"/>
</dbReference>
<dbReference type="NCBIfam" id="TIGR02999">
    <property type="entry name" value="Sig-70_X6"/>
    <property type="match status" value="1"/>
</dbReference>
<gene>
    <name evidence="5" type="ORF">Pan153_46960</name>
</gene>
<dbReference type="InterPro" id="IPR036388">
    <property type="entry name" value="WH-like_DNA-bd_sf"/>
</dbReference>
<evidence type="ECO:0000256" key="2">
    <source>
        <dbReference type="ARBA" id="ARBA00023082"/>
    </source>
</evidence>
<dbReference type="GO" id="GO:0016987">
    <property type="term" value="F:sigma factor activity"/>
    <property type="evidence" value="ECO:0007669"/>
    <property type="project" value="UniProtKB-KW"/>
</dbReference>
<evidence type="ECO:0000259" key="4">
    <source>
        <dbReference type="Pfam" id="PF07638"/>
    </source>
</evidence>
<keyword evidence="2" id="KW-0731">Sigma factor</keyword>
<dbReference type="SUPFAM" id="SSF88659">
    <property type="entry name" value="Sigma3 and sigma4 domains of RNA polymerase sigma factors"/>
    <property type="match status" value="1"/>
</dbReference>
<dbReference type="Gene3D" id="1.10.10.10">
    <property type="entry name" value="Winged helix-like DNA-binding domain superfamily/Winged helix DNA-binding domain"/>
    <property type="match status" value="1"/>
</dbReference>
<dbReference type="PANTHER" id="PTHR43133:SF39">
    <property type="entry name" value="SIMILAR TO RNA POLYMERASE SIGMA-E FACTOR"/>
    <property type="match status" value="1"/>
</dbReference>
<reference evidence="5 6" key="1">
    <citation type="submission" date="2019-02" db="EMBL/GenBank/DDBJ databases">
        <title>Deep-cultivation of Planctomycetes and their phenomic and genomic characterization uncovers novel biology.</title>
        <authorList>
            <person name="Wiegand S."/>
            <person name="Jogler M."/>
            <person name="Boedeker C."/>
            <person name="Pinto D."/>
            <person name="Vollmers J."/>
            <person name="Rivas-Marin E."/>
            <person name="Kohn T."/>
            <person name="Peeters S.H."/>
            <person name="Heuer A."/>
            <person name="Rast P."/>
            <person name="Oberbeckmann S."/>
            <person name="Bunk B."/>
            <person name="Jeske O."/>
            <person name="Meyerdierks A."/>
            <person name="Storesund J.E."/>
            <person name="Kallscheuer N."/>
            <person name="Luecker S."/>
            <person name="Lage O.M."/>
            <person name="Pohl T."/>
            <person name="Merkel B.J."/>
            <person name="Hornburger P."/>
            <person name="Mueller R.-W."/>
            <person name="Bruemmer F."/>
            <person name="Labrenz M."/>
            <person name="Spormann A.M."/>
            <person name="Op den Camp H."/>
            <person name="Overmann J."/>
            <person name="Amann R."/>
            <person name="Jetten M.S.M."/>
            <person name="Mascher T."/>
            <person name="Medema M.H."/>
            <person name="Devos D.P."/>
            <person name="Kaster A.-K."/>
            <person name="Ovreas L."/>
            <person name="Rohde M."/>
            <person name="Galperin M.Y."/>
            <person name="Jogler C."/>
        </authorList>
    </citation>
    <scope>NUCLEOTIDE SEQUENCE [LARGE SCALE GENOMIC DNA]</scope>
    <source>
        <strain evidence="5 6">Pan153</strain>
    </source>
</reference>
<dbReference type="InterPro" id="IPR053812">
    <property type="entry name" value="HTH_Sigma70_ECF-like"/>
</dbReference>
<protein>
    <submittedName>
        <fullName evidence="5">RNA polymerase sigma factor SigL</fullName>
    </submittedName>
</protein>
<keyword evidence="3" id="KW-0804">Transcription</keyword>
<accession>A0A518FUK1</accession>
<dbReference type="RefSeq" id="WP_145458003.1">
    <property type="nucleotide sequence ID" value="NZ_CP036317.1"/>
</dbReference>
<proteinExistence type="predicted"/>
<dbReference type="InterPro" id="IPR011517">
    <property type="entry name" value="RNA_pol_sigma70_ECF-like"/>
</dbReference>
<dbReference type="InterPro" id="IPR013324">
    <property type="entry name" value="RNA_pol_sigma_r3/r4-like"/>
</dbReference>
<organism evidence="5 6">
    <name type="scientific">Gimesia panareensis</name>
    <dbReference type="NCBI Taxonomy" id="2527978"/>
    <lineage>
        <taxon>Bacteria</taxon>
        <taxon>Pseudomonadati</taxon>
        <taxon>Planctomycetota</taxon>
        <taxon>Planctomycetia</taxon>
        <taxon>Planctomycetales</taxon>
        <taxon>Planctomycetaceae</taxon>
        <taxon>Gimesia</taxon>
    </lineage>
</organism>
<dbReference type="InterPro" id="IPR014284">
    <property type="entry name" value="RNA_pol_sigma-70_dom"/>
</dbReference>
<evidence type="ECO:0000313" key="5">
    <source>
        <dbReference type="EMBL" id="QDV20027.1"/>
    </source>
</evidence>
<dbReference type="OrthoDB" id="278371at2"/>